<proteinExistence type="predicted"/>
<accession>A0ABY5S051</accession>
<dbReference type="RefSeq" id="WP_173948935.1">
    <property type="nucleotide sequence ID" value="NZ_CP102846.1"/>
</dbReference>
<dbReference type="EMBL" id="CP102846">
    <property type="protein sequence ID" value="UVF22487.1"/>
    <property type="molecule type" value="Genomic_DNA"/>
</dbReference>
<gene>
    <name evidence="1" type="ORF">HPT29_025380</name>
</gene>
<organism evidence="1 2">
    <name type="scientific">Microvirga terrae</name>
    <dbReference type="NCBI Taxonomy" id="2740529"/>
    <lineage>
        <taxon>Bacteria</taxon>
        <taxon>Pseudomonadati</taxon>
        <taxon>Pseudomonadota</taxon>
        <taxon>Alphaproteobacteria</taxon>
        <taxon>Hyphomicrobiales</taxon>
        <taxon>Methylobacteriaceae</taxon>
        <taxon>Microvirga</taxon>
    </lineage>
</organism>
<protein>
    <submittedName>
        <fullName evidence="1">MbcA/ParS/Xre antitoxin family protein</fullName>
    </submittedName>
</protein>
<dbReference type="Proteomes" id="UP001017257">
    <property type="component" value="Plasmid pR24_1"/>
</dbReference>
<reference evidence="1" key="1">
    <citation type="submission" date="2022-08" db="EMBL/GenBank/DDBJ databases">
        <title>Microvirga terrae sp. nov., isolated from soil.</title>
        <authorList>
            <person name="Kim K.H."/>
            <person name="Seo Y.L."/>
            <person name="Kim J.M."/>
            <person name="Lee J.K."/>
            <person name="Han D.M."/>
            <person name="Jeon C.O."/>
        </authorList>
    </citation>
    <scope>NUCLEOTIDE SEQUENCE</scope>
    <source>
        <strain evidence="1">R24</strain>
        <plasmid evidence="1">pR24_1</plasmid>
    </source>
</reference>
<evidence type="ECO:0000313" key="1">
    <source>
        <dbReference type="EMBL" id="UVF22487.1"/>
    </source>
</evidence>
<geneLocation type="plasmid" evidence="1 2">
    <name>pR24_1</name>
</geneLocation>
<keyword evidence="2" id="KW-1185">Reference proteome</keyword>
<sequence length="204" mass="22807">MTQIVDEIRTLIEALYDDPEDFLRGPHGIFGSRPPGELMATEEGQLELLRFLRAAAQGVYMPPNEIDRDFKPYTDADIRFIDEHDGRVEDLPFEEGLLAQRQGKGPNDNEPIDKDYTTMNVDPLLDQAITHLEGQIAQLRSLKGSGPEIATVVARTHEVFGDQGVLWLVEHNQALQATPLDLVSQGRSDQVLTLLDQIKYGVCV</sequence>
<keyword evidence="1" id="KW-0614">Plasmid</keyword>
<name>A0ABY5S051_9HYPH</name>
<evidence type="ECO:0000313" key="2">
    <source>
        <dbReference type="Proteomes" id="UP001017257"/>
    </source>
</evidence>